<gene>
    <name evidence="3" type="ORF">SAMN04487998_1208</name>
</gene>
<dbReference type="Proteomes" id="UP000198697">
    <property type="component" value="Unassembled WGS sequence"/>
</dbReference>
<evidence type="ECO:0000256" key="1">
    <source>
        <dbReference type="SAM" id="SignalP"/>
    </source>
</evidence>
<dbReference type="PROSITE" id="PS51257">
    <property type="entry name" value="PROKAR_LIPOPROTEIN"/>
    <property type="match status" value="1"/>
</dbReference>
<name>A0A1I0BVJ8_9BACT</name>
<evidence type="ECO:0000313" key="4">
    <source>
        <dbReference type="Proteomes" id="UP000198697"/>
    </source>
</evidence>
<dbReference type="RefSeq" id="WP_092769323.1">
    <property type="nucleotide sequence ID" value="NZ_FOHS01000001.1"/>
</dbReference>
<dbReference type="AlphaFoldDB" id="A0A1I0BVJ8"/>
<feature type="chain" id="PRO_5011457950" description="DUF4296 domain-containing protein" evidence="1">
    <location>
        <begin position="38"/>
        <end position="145"/>
    </location>
</feature>
<keyword evidence="1" id="KW-0732">Signal</keyword>
<feature type="domain" description="DUF4296" evidence="2">
    <location>
        <begin position="43"/>
        <end position="128"/>
    </location>
</feature>
<dbReference type="EMBL" id="FOHS01000001">
    <property type="protein sequence ID" value="SET10963.1"/>
    <property type="molecule type" value="Genomic_DNA"/>
</dbReference>
<evidence type="ECO:0000259" key="2">
    <source>
        <dbReference type="Pfam" id="PF14129"/>
    </source>
</evidence>
<keyword evidence="4" id="KW-1185">Reference proteome</keyword>
<proteinExistence type="predicted"/>
<accession>A0A1I0BVJ8</accession>
<feature type="signal peptide" evidence="1">
    <location>
        <begin position="1"/>
        <end position="37"/>
    </location>
</feature>
<protein>
    <recommendedName>
        <fullName evidence="2">DUF4296 domain-containing protein</fullName>
    </recommendedName>
</protein>
<organism evidence="3 4">
    <name type="scientific">Hymenobacter actinosclerus</name>
    <dbReference type="NCBI Taxonomy" id="82805"/>
    <lineage>
        <taxon>Bacteria</taxon>
        <taxon>Pseudomonadati</taxon>
        <taxon>Bacteroidota</taxon>
        <taxon>Cytophagia</taxon>
        <taxon>Cytophagales</taxon>
        <taxon>Hymenobacteraceae</taxon>
        <taxon>Hymenobacter</taxon>
    </lineage>
</organism>
<dbReference type="STRING" id="82805.SAMN04487998_1208"/>
<dbReference type="InterPro" id="IPR025381">
    <property type="entry name" value="DUF4296"/>
</dbReference>
<dbReference type="OrthoDB" id="981921at2"/>
<reference evidence="4" key="1">
    <citation type="submission" date="2016-10" db="EMBL/GenBank/DDBJ databases">
        <authorList>
            <person name="Varghese N."/>
            <person name="Submissions S."/>
        </authorList>
    </citation>
    <scope>NUCLEOTIDE SEQUENCE [LARGE SCALE GENOMIC DNA]</scope>
    <source>
        <strain evidence="4">DSM 15310</strain>
    </source>
</reference>
<sequence>MKQIFCRLATARRALPLAGLPTLLAAFLLTASGCQRADEVPAPAQLLPPDKMVRLLIDLHLLESRTEGAALPPDSSRALFRQEQQKMYRRYNVSDSIFTQSFRYYAVHGQQLNTIYKTVVDSLAAREKGAGEVVSGEVVSGEVVR</sequence>
<evidence type="ECO:0000313" key="3">
    <source>
        <dbReference type="EMBL" id="SET10963.1"/>
    </source>
</evidence>
<dbReference type="Pfam" id="PF14129">
    <property type="entry name" value="DUF4296"/>
    <property type="match status" value="1"/>
</dbReference>